<keyword evidence="1" id="KW-0472">Membrane</keyword>
<reference evidence="2 3" key="1">
    <citation type="journal article" date="2018" name="Nat. Ecol. Evol.">
        <title>Pezizomycetes genomes reveal the molecular basis of ectomycorrhizal truffle lifestyle.</title>
        <authorList>
            <person name="Murat C."/>
            <person name="Payen T."/>
            <person name="Noel B."/>
            <person name="Kuo A."/>
            <person name="Morin E."/>
            <person name="Chen J."/>
            <person name="Kohler A."/>
            <person name="Krizsan K."/>
            <person name="Balestrini R."/>
            <person name="Da Silva C."/>
            <person name="Montanini B."/>
            <person name="Hainaut M."/>
            <person name="Levati E."/>
            <person name="Barry K.W."/>
            <person name="Belfiori B."/>
            <person name="Cichocki N."/>
            <person name="Clum A."/>
            <person name="Dockter R.B."/>
            <person name="Fauchery L."/>
            <person name="Guy J."/>
            <person name="Iotti M."/>
            <person name="Le Tacon F."/>
            <person name="Lindquist E.A."/>
            <person name="Lipzen A."/>
            <person name="Malagnac F."/>
            <person name="Mello A."/>
            <person name="Molinier V."/>
            <person name="Miyauchi S."/>
            <person name="Poulain J."/>
            <person name="Riccioni C."/>
            <person name="Rubini A."/>
            <person name="Sitrit Y."/>
            <person name="Splivallo R."/>
            <person name="Traeger S."/>
            <person name="Wang M."/>
            <person name="Zifcakova L."/>
            <person name="Wipf D."/>
            <person name="Zambonelli A."/>
            <person name="Paolocci F."/>
            <person name="Nowrousian M."/>
            <person name="Ottonello S."/>
            <person name="Baldrian P."/>
            <person name="Spatafora J.W."/>
            <person name="Henrissat B."/>
            <person name="Nagy L.G."/>
            <person name="Aury J.M."/>
            <person name="Wincker P."/>
            <person name="Grigoriev I.V."/>
            <person name="Bonfante P."/>
            <person name="Martin F.M."/>
        </authorList>
    </citation>
    <scope>NUCLEOTIDE SEQUENCE [LARGE SCALE GENOMIC DNA]</scope>
    <source>
        <strain evidence="2 3">ATCC MYA-4762</strain>
    </source>
</reference>
<name>A0A3N4LMA5_9PEZI</name>
<evidence type="ECO:0000313" key="2">
    <source>
        <dbReference type="EMBL" id="RPB23960.1"/>
    </source>
</evidence>
<feature type="transmembrane region" description="Helical" evidence="1">
    <location>
        <begin position="321"/>
        <end position="340"/>
    </location>
</feature>
<dbReference type="PANTHER" id="PTHR36847">
    <property type="entry name" value="AMIDOLIGASE ENZYME"/>
    <property type="match status" value="1"/>
</dbReference>
<protein>
    <recommendedName>
        <fullName evidence="4">Amidoligase enzyme</fullName>
    </recommendedName>
</protein>
<organism evidence="2 3">
    <name type="scientific">Terfezia boudieri ATCC MYA-4762</name>
    <dbReference type="NCBI Taxonomy" id="1051890"/>
    <lineage>
        <taxon>Eukaryota</taxon>
        <taxon>Fungi</taxon>
        <taxon>Dikarya</taxon>
        <taxon>Ascomycota</taxon>
        <taxon>Pezizomycotina</taxon>
        <taxon>Pezizomycetes</taxon>
        <taxon>Pezizales</taxon>
        <taxon>Pezizaceae</taxon>
        <taxon>Terfezia</taxon>
    </lineage>
</organism>
<evidence type="ECO:0000313" key="3">
    <source>
        <dbReference type="Proteomes" id="UP000267821"/>
    </source>
</evidence>
<dbReference type="Pfam" id="PF12224">
    <property type="entry name" value="Amidoligase_2"/>
    <property type="match status" value="1"/>
</dbReference>
<dbReference type="AlphaFoldDB" id="A0A3N4LMA5"/>
<proteinExistence type="predicted"/>
<dbReference type="OrthoDB" id="5326715at2759"/>
<keyword evidence="1" id="KW-1133">Transmembrane helix</keyword>
<gene>
    <name evidence="2" type="ORF">L211DRAFT_868120</name>
</gene>
<evidence type="ECO:0000256" key="1">
    <source>
        <dbReference type="SAM" id="Phobius"/>
    </source>
</evidence>
<dbReference type="PANTHER" id="PTHR36847:SF1">
    <property type="entry name" value="AMIDOLIGASE ENZYME"/>
    <property type="match status" value="1"/>
</dbReference>
<dbReference type="EMBL" id="ML121543">
    <property type="protein sequence ID" value="RPB23960.1"/>
    <property type="molecule type" value="Genomic_DNA"/>
</dbReference>
<evidence type="ECO:0008006" key="4">
    <source>
        <dbReference type="Google" id="ProtNLM"/>
    </source>
</evidence>
<sequence length="464" mass="54322">MASALSDRTFGIELECILRHSVPAASIRDHHSVIARHIQQHTAIDIINPNSPHYNDYHDGSLKRQHWMIVDDPTVNLEYIDFRYSRERQLYHNMGVRTWFQLWSSAEIISPVLTERSWGDIEVILKAMQTPPMAVLHNKTTSTHIHIGIQTHSGAPLGVEEGLNGLKRVAAVFYIFETYLNLLCPDHRVNDWCHRTRKSYFSQRSREREFCEAIFNLESFRELHYFMNCPGLGRDDDPMASRYFGGNFGNCMNVWEKWTIEFRSHEGTKNNNDLQSWGKLLMRLFDQAVDTDWDFIMYLSDSVEHLNSEGICGSMNDRDLVAWRVWVLSMHTLFIMFLVGRVIRDKHLDMVNPQALEQYLLSQPPQMSDKEFTDDIVRPVREEEMLLQNFIKYMTMREAKFSPQYEKFMEGNFEDWSSENSREALPCDWVDYPNPSGIVRDRFGMDIPINVNDHSADYARYPAA</sequence>
<keyword evidence="1" id="KW-0812">Transmembrane</keyword>
<keyword evidence="3" id="KW-1185">Reference proteome</keyword>
<dbReference type="InterPro" id="IPR022025">
    <property type="entry name" value="Amidoligase_2"/>
</dbReference>
<dbReference type="InParanoid" id="A0A3N4LMA5"/>
<dbReference type="Proteomes" id="UP000267821">
    <property type="component" value="Unassembled WGS sequence"/>
</dbReference>
<accession>A0A3N4LMA5</accession>